<dbReference type="PANTHER" id="PTHR43333">
    <property type="entry name" value="2-HACID_DH_C DOMAIN-CONTAINING PROTEIN"/>
    <property type="match status" value="1"/>
</dbReference>
<feature type="domain" description="D-isomer specific 2-hydroxyacid dehydrogenase NAD-binding" evidence="3">
    <location>
        <begin position="107"/>
        <end position="278"/>
    </location>
</feature>
<evidence type="ECO:0000259" key="3">
    <source>
        <dbReference type="Pfam" id="PF02826"/>
    </source>
</evidence>
<dbReference type="PATRIC" id="fig|1280952.3.peg.1204"/>
<dbReference type="Gene3D" id="3.40.50.720">
    <property type="entry name" value="NAD(P)-binding Rossmann-like Domain"/>
    <property type="match status" value="2"/>
</dbReference>
<keyword evidence="5" id="KW-1185">Reference proteome</keyword>
<name>A0A059FGN9_9PROT</name>
<sequence length="313" mass="34169">MTHRAISILCVLPDQWRDYYLDTFRERLPQARFFAPEDAPVPEDITYAFVLQPPHGYLARFPNLKAIMPVGAGVEHVLADDALPDVPVIRMIQPDMAQRMSEYIVQHALNHLRRLRQIQAAQARSEWKLFVCPAATEVTVGILGLGRLGTHAAGYLSAVGFRVRGWSRTPKPDCDFPAFAGRSELPAFLSECDVLVSLLPLTPDTSGLIDQNFLSLLTPGASIINASRGGIIRDEDLMASLNSGHISEATLDAFAIEPLPASHPYWSHPKVTVTPHCASAALAEAVADRMQVIIETIESGGTPSPVVDRASGY</sequence>
<protein>
    <submittedName>
        <fullName evidence="4">D-2-hydroxyacid dehydrogenase</fullName>
    </submittedName>
</protein>
<dbReference type="Pfam" id="PF02826">
    <property type="entry name" value="2-Hacid_dh_C"/>
    <property type="match status" value="1"/>
</dbReference>
<dbReference type="AlphaFoldDB" id="A0A059FGN9"/>
<reference evidence="4 5" key="1">
    <citation type="journal article" date="2014" name="Antonie Van Leeuwenhoek">
        <title>Hyphomonas beringensis sp. nov. and Hyphomonas chukchiensis sp. nov., isolated from surface seawater of the Bering Sea and Chukchi Sea.</title>
        <authorList>
            <person name="Li C."/>
            <person name="Lai Q."/>
            <person name="Li G."/>
            <person name="Dong C."/>
            <person name="Wang J."/>
            <person name="Liao Y."/>
            <person name="Shao Z."/>
        </authorList>
    </citation>
    <scope>NUCLEOTIDE SEQUENCE [LARGE SCALE GENOMIC DNA]</scope>
    <source>
        <strain evidence="4 5">VP2</strain>
    </source>
</reference>
<dbReference type="InterPro" id="IPR036291">
    <property type="entry name" value="NAD(P)-bd_dom_sf"/>
</dbReference>
<gene>
    <name evidence="4" type="ORF">HJA_06067</name>
</gene>
<evidence type="ECO:0000256" key="1">
    <source>
        <dbReference type="ARBA" id="ARBA00023002"/>
    </source>
</evidence>
<organism evidence="4 5">
    <name type="scientific">Hyphomonas jannaschiana VP2</name>
    <dbReference type="NCBI Taxonomy" id="1280952"/>
    <lineage>
        <taxon>Bacteria</taxon>
        <taxon>Pseudomonadati</taxon>
        <taxon>Pseudomonadota</taxon>
        <taxon>Alphaproteobacteria</taxon>
        <taxon>Hyphomonadales</taxon>
        <taxon>Hyphomonadaceae</taxon>
        <taxon>Hyphomonas</taxon>
    </lineage>
</organism>
<dbReference type="eggNOG" id="COG0111">
    <property type="taxonomic scope" value="Bacteria"/>
</dbReference>
<dbReference type="GO" id="GO:0051287">
    <property type="term" value="F:NAD binding"/>
    <property type="evidence" value="ECO:0007669"/>
    <property type="project" value="InterPro"/>
</dbReference>
<comment type="caution">
    <text evidence="4">The sequence shown here is derived from an EMBL/GenBank/DDBJ whole genome shotgun (WGS) entry which is preliminary data.</text>
</comment>
<dbReference type="PANTHER" id="PTHR43333:SF1">
    <property type="entry name" value="D-ISOMER SPECIFIC 2-HYDROXYACID DEHYDROGENASE NAD-BINDING DOMAIN-CONTAINING PROTEIN"/>
    <property type="match status" value="1"/>
</dbReference>
<proteinExistence type="predicted"/>
<dbReference type="GO" id="GO:0016491">
    <property type="term" value="F:oxidoreductase activity"/>
    <property type="evidence" value="ECO:0007669"/>
    <property type="project" value="UniProtKB-KW"/>
</dbReference>
<evidence type="ECO:0000313" key="5">
    <source>
        <dbReference type="Proteomes" id="UP000024816"/>
    </source>
</evidence>
<dbReference type="STRING" id="1280952.HJA_06067"/>
<keyword evidence="2" id="KW-0520">NAD</keyword>
<evidence type="ECO:0000256" key="2">
    <source>
        <dbReference type="ARBA" id="ARBA00023027"/>
    </source>
</evidence>
<accession>A0A059FGN9</accession>
<dbReference type="CDD" id="cd12164">
    <property type="entry name" value="GDH_like_2"/>
    <property type="match status" value="1"/>
</dbReference>
<dbReference type="EMBL" id="ARYJ01000003">
    <property type="protein sequence ID" value="KCZ89794.1"/>
    <property type="molecule type" value="Genomic_DNA"/>
</dbReference>
<dbReference type="InterPro" id="IPR006140">
    <property type="entry name" value="D-isomer_DH_NAD-bd"/>
</dbReference>
<dbReference type="SUPFAM" id="SSF51735">
    <property type="entry name" value="NAD(P)-binding Rossmann-fold domains"/>
    <property type="match status" value="1"/>
</dbReference>
<dbReference type="Proteomes" id="UP000024816">
    <property type="component" value="Unassembled WGS sequence"/>
</dbReference>
<evidence type="ECO:0000313" key="4">
    <source>
        <dbReference type="EMBL" id="KCZ89794.1"/>
    </source>
</evidence>
<keyword evidence="1" id="KW-0560">Oxidoreductase</keyword>